<dbReference type="EMBL" id="KU885989">
    <property type="protein sequence ID" value="ANJ20779.1"/>
    <property type="molecule type" value="Genomic_DNA"/>
</dbReference>
<accession>A0A191VYJ4</accession>
<dbReference type="Proteomes" id="UP000259976">
    <property type="component" value="Segment"/>
</dbReference>
<protein>
    <submittedName>
        <fullName evidence="1">Uncharacterized protein</fullName>
    </submittedName>
</protein>
<keyword evidence="2" id="KW-1185">Reference proteome</keyword>
<evidence type="ECO:0000313" key="2">
    <source>
        <dbReference type="Proteomes" id="UP000259976"/>
    </source>
</evidence>
<organism evidence="1 2">
    <name type="scientific">Roseobacter phage RD-1410W1-01</name>
    <dbReference type="NCBI Taxonomy" id="1815984"/>
    <lineage>
        <taxon>Viruses</taxon>
        <taxon>Duplodnaviria</taxon>
        <taxon>Heunggongvirae</taxon>
        <taxon>Uroviricota</taxon>
        <taxon>Caudoviricetes</taxon>
        <taxon>Schitoviridae</taxon>
        <taxon>Rhodovirinae</taxon>
        <taxon>Aoqinvirus</taxon>
        <taxon>Aoqinvirus RD1410W101</taxon>
    </lineage>
</organism>
<reference evidence="1 2" key="1">
    <citation type="journal article" date="2016" name="Curr. Microbiol.">
        <title>Characterization and Complete Genome Sequences of Three N4-Like Roseobacter Phages Isolated from the South China Sea.</title>
        <authorList>
            <person name="Li B."/>
            <person name="Zhang S."/>
            <person name="Long L."/>
            <person name="Huang S."/>
        </authorList>
    </citation>
    <scope>NUCLEOTIDE SEQUENCE [LARGE SCALE GENOMIC DNA]</scope>
</reference>
<evidence type="ECO:0000313" key="1">
    <source>
        <dbReference type="EMBL" id="ANJ20779.1"/>
    </source>
</evidence>
<proteinExistence type="predicted"/>
<name>A0A191VYJ4_9CAUD</name>
<sequence>MNPDIFGKLEEFARNWAKELTLLEVHRLKHAGLNRAFRRKIAHKIRRGTLAGNDIPLPLVLQKFTGAI</sequence>
<gene>
    <name evidence="1" type="ORF">RDp01_gp45</name>
</gene>